<dbReference type="EMBL" id="LACI01001103">
    <property type="protein sequence ID" value="KJU85258.1"/>
    <property type="molecule type" value="Genomic_DNA"/>
</dbReference>
<accession>A0A0F3GX64</accession>
<sequence>MQPAPECCVKPFYIRCVDPPATTCSSYYCQDCIQRPYYRTCDDYVSSHAS</sequence>
<dbReference type="AlphaFoldDB" id="A0A0F3GX64"/>
<gene>
    <name evidence="1" type="ORF">MBAV_002551</name>
</gene>
<name>A0A0F3GX64_9BACT</name>
<proteinExistence type="predicted"/>
<keyword evidence="2" id="KW-1185">Reference proteome</keyword>
<evidence type="ECO:0000313" key="1">
    <source>
        <dbReference type="EMBL" id="KJU85258.1"/>
    </source>
</evidence>
<protein>
    <submittedName>
        <fullName evidence="1">Uncharacterized protein</fullName>
    </submittedName>
</protein>
<comment type="caution">
    <text evidence="1">The sequence shown here is derived from an EMBL/GenBank/DDBJ whole genome shotgun (WGS) entry which is preliminary data.</text>
</comment>
<evidence type="ECO:0000313" key="2">
    <source>
        <dbReference type="Proteomes" id="UP000033423"/>
    </source>
</evidence>
<organism evidence="1 2">
    <name type="scientific">Candidatus Magnetobacterium bavaricum</name>
    <dbReference type="NCBI Taxonomy" id="29290"/>
    <lineage>
        <taxon>Bacteria</taxon>
        <taxon>Pseudomonadati</taxon>
        <taxon>Nitrospirota</taxon>
        <taxon>Thermodesulfovibrionia</taxon>
        <taxon>Thermodesulfovibrionales</taxon>
        <taxon>Candidatus Magnetobacteriaceae</taxon>
        <taxon>Candidatus Magnetobacterium</taxon>
    </lineage>
</organism>
<reference evidence="1 2" key="1">
    <citation type="submission" date="2015-02" db="EMBL/GenBank/DDBJ databases">
        <title>Single-cell genomics of uncultivated deep-branching MTB reveals a conserved set of magnetosome genes.</title>
        <authorList>
            <person name="Kolinko S."/>
            <person name="Richter M."/>
            <person name="Glockner F.O."/>
            <person name="Brachmann A."/>
            <person name="Schuler D."/>
        </authorList>
    </citation>
    <scope>NUCLEOTIDE SEQUENCE [LARGE SCALE GENOMIC DNA]</scope>
    <source>
        <strain evidence="1">TM-1</strain>
    </source>
</reference>
<dbReference type="Proteomes" id="UP000033423">
    <property type="component" value="Unassembled WGS sequence"/>
</dbReference>